<dbReference type="Proteomes" id="UP000730481">
    <property type="component" value="Unassembled WGS sequence"/>
</dbReference>
<dbReference type="PANTHER" id="PTHR37540:SF5">
    <property type="entry name" value="TRANSCRIPTION FACTOR DOMAIN-CONTAINING PROTEIN"/>
    <property type="match status" value="1"/>
</dbReference>
<gene>
    <name evidence="2" type="ORF">FBEOM_406</name>
</gene>
<sequence length="490" mass="55717">MSSGPRDLLFVNKDSRSTFLSRSQDGEHAFILSHAQRHRRRGSSRQTWSRHTSQFALKQQENTTTSESSGPVPISRAISPSNNGSDPFHSTIVALDAGNHAMLRFTFGQGAKLTFMAEAFAPSALVQLHTQMRHELAINQRLKRCVEDEALMYSTLAYGSCCQGWMGGIVERKRSPQYLMQKALKAVQRRLEDTRETQIDNWLVLSIYGLAITEFWTDRPGLWKRCPDMFAALMGTPKREISASRVHLNALIRLVDNAGGWNQFDPYVLESTILLDKFLALTEFKTPLLPLTWDPITITPGHVESTVANGLGQDLLVKTVSLDLYILLQDIVSYMKYAVNYWSGTERQANIESNLFLKLQALIYRLLNLQGLVKLDNCICLTTLVFQLSITQYHGSQVAARTLIPRLRQAIVEARFWEDEVGEDLRFWCLYTGAMAAEASPDKDWFISMIQWFCLPSVNEYQAREILGRYLFLPDRQGEQLSRLVNILNP</sequence>
<dbReference type="PANTHER" id="PTHR37540">
    <property type="entry name" value="TRANSCRIPTION FACTOR (ACR-2), PUTATIVE-RELATED-RELATED"/>
    <property type="match status" value="1"/>
</dbReference>
<keyword evidence="3" id="KW-1185">Reference proteome</keyword>
<evidence type="ECO:0000313" key="2">
    <source>
        <dbReference type="EMBL" id="KAF4345641.1"/>
    </source>
</evidence>
<accession>A0A9P5E211</accession>
<evidence type="ECO:0000256" key="1">
    <source>
        <dbReference type="SAM" id="MobiDB-lite"/>
    </source>
</evidence>
<dbReference type="OrthoDB" id="4144003at2759"/>
<proteinExistence type="predicted"/>
<organism evidence="2 3">
    <name type="scientific">Fusarium beomiforme</name>
    <dbReference type="NCBI Taxonomy" id="44412"/>
    <lineage>
        <taxon>Eukaryota</taxon>
        <taxon>Fungi</taxon>
        <taxon>Dikarya</taxon>
        <taxon>Ascomycota</taxon>
        <taxon>Pezizomycotina</taxon>
        <taxon>Sordariomycetes</taxon>
        <taxon>Hypocreomycetidae</taxon>
        <taxon>Hypocreales</taxon>
        <taxon>Nectriaceae</taxon>
        <taxon>Fusarium</taxon>
        <taxon>Fusarium burgessii species complex</taxon>
    </lineage>
</organism>
<dbReference type="AlphaFoldDB" id="A0A9P5E211"/>
<name>A0A9P5E211_9HYPO</name>
<dbReference type="EMBL" id="PVQB02000021">
    <property type="protein sequence ID" value="KAF4345641.1"/>
    <property type="molecule type" value="Genomic_DNA"/>
</dbReference>
<comment type="caution">
    <text evidence="2">The sequence shown here is derived from an EMBL/GenBank/DDBJ whole genome shotgun (WGS) entry which is preliminary data.</text>
</comment>
<reference evidence="2" key="1">
    <citation type="journal article" date="2017" name="Mycologia">
        <title>Fusarium algeriense, sp. nov., a novel toxigenic crown rot pathogen of durum wheat from Algeria is nested in the Fusarium burgessii species complex.</title>
        <authorList>
            <person name="Laraba I."/>
            <person name="Keddad A."/>
            <person name="Boureghda H."/>
            <person name="Abdallah N."/>
            <person name="Vaughan M.M."/>
            <person name="Proctor R.H."/>
            <person name="Busman M."/>
            <person name="O'Donnell K."/>
        </authorList>
    </citation>
    <scope>NUCLEOTIDE SEQUENCE</scope>
    <source>
        <strain evidence="2">NRRL 25174</strain>
    </source>
</reference>
<feature type="region of interest" description="Disordered" evidence="1">
    <location>
        <begin position="35"/>
        <end position="83"/>
    </location>
</feature>
<evidence type="ECO:0000313" key="3">
    <source>
        <dbReference type="Proteomes" id="UP000730481"/>
    </source>
</evidence>
<protein>
    <submittedName>
        <fullName evidence="2">Uncharacterized protein</fullName>
    </submittedName>
</protein>
<reference evidence="2" key="2">
    <citation type="submission" date="2020-02" db="EMBL/GenBank/DDBJ databases">
        <title>Identification and distribution of gene clusters putatively required for synthesis of sphingolipid metabolism inhibitors in phylogenetically diverse species of the filamentous fungus Fusarium.</title>
        <authorList>
            <person name="Kim H.-S."/>
            <person name="Busman M."/>
            <person name="Brown D.W."/>
            <person name="Divon H."/>
            <person name="Uhlig S."/>
            <person name="Proctor R.H."/>
        </authorList>
    </citation>
    <scope>NUCLEOTIDE SEQUENCE</scope>
    <source>
        <strain evidence="2">NRRL 25174</strain>
    </source>
</reference>
<feature type="compositionally biased region" description="Polar residues" evidence="1">
    <location>
        <begin position="44"/>
        <end position="69"/>
    </location>
</feature>